<comment type="caution">
    <text evidence="2">The sequence shown here is derived from an EMBL/GenBank/DDBJ whole genome shotgun (WGS) entry which is preliminary data.</text>
</comment>
<dbReference type="InterPro" id="IPR036397">
    <property type="entry name" value="RNaseH_sf"/>
</dbReference>
<dbReference type="PANTHER" id="PTHR10133">
    <property type="entry name" value="DNA POLYMERASE I"/>
    <property type="match status" value="1"/>
</dbReference>
<dbReference type="InterPro" id="IPR043502">
    <property type="entry name" value="DNA/RNA_pol_sf"/>
</dbReference>
<dbReference type="GO" id="GO:0006261">
    <property type="term" value="P:DNA-templated DNA replication"/>
    <property type="evidence" value="ECO:0007669"/>
    <property type="project" value="InterPro"/>
</dbReference>
<dbReference type="GO" id="GO:0006302">
    <property type="term" value="P:double-strand break repair"/>
    <property type="evidence" value="ECO:0007669"/>
    <property type="project" value="TreeGrafter"/>
</dbReference>
<protein>
    <recommendedName>
        <fullName evidence="1">POLQ-like helical domain-containing protein</fullName>
    </recommendedName>
</protein>
<evidence type="ECO:0000313" key="2">
    <source>
        <dbReference type="EMBL" id="GIM04239.1"/>
    </source>
</evidence>
<dbReference type="Gene3D" id="1.10.3380.20">
    <property type="match status" value="1"/>
</dbReference>
<dbReference type="Pfam" id="PF21099">
    <property type="entry name" value="POLQ_helical"/>
    <property type="match status" value="1"/>
</dbReference>
<accession>A0A8J4GCJ0</accession>
<dbReference type="EMBL" id="BNCQ01000015">
    <property type="protein sequence ID" value="GIM04239.1"/>
    <property type="molecule type" value="Genomic_DNA"/>
</dbReference>
<name>A0A8J4GCJ0_9CHLO</name>
<dbReference type="InterPro" id="IPR002298">
    <property type="entry name" value="DNA_polymerase_A"/>
</dbReference>
<dbReference type="SUPFAM" id="SSF56672">
    <property type="entry name" value="DNA/RNA polymerases"/>
    <property type="match status" value="1"/>
</dbReference>
<feature type="domain" description="POLQ-like helical" evidence="1">
    <location>
        <begin position="18"/>
        <end position="177"/>
    </location>
</feature>
<evidence type="ECO:0000313" key="3">
    <source>
        <dbReference type="Proteomes" id="UP000722791"/>
    </source>
</evidence>
<sequence>PTQMGRAIYESCLPTAEGEDLYARLTRALDGLALEGGLHLLHLLINEPLPVEINNWEVWAKMMERMPREPHLRVAEALGVTTTYAQRLAGGRRGNLEESARHWRFASACLMHDIMCEGDPHELELAWGMPGGLTKNGISRGQLQKLQSDLSKWAGMAAVMASSCGWWALQALMEGLSQQAAAGARPELLPLMGLPGMTGARARGLYAAGITRPTLLAVADEEDVKKALVASLPRALRQAKPGKGAKDQGSALATAAAAASGNALLSRGARALVAAARQYVADLAARVAQKEADIAEAELEASGGGSGSTDEAHCAAARRAALGATARLAAELQAARGCAGTPGPANGTACPMAPAAGLGAAGFMAGAPAAAASYRGSARITELSDASSLEAVEAFIQAWRAQPSFALAVISSTPLELEPEQRRLQQLQLGVAATAKAAASYTAGLQAADTDGSRPSAVDTAMIIPGPPGAAMAAQQSQVQLMPSGQATGQKTAADGRVASRNGQDAHGNGRRGAGLGIIEGLVVAWSYTEAFLLTFHHNQPPFVLADGHAGTGGSGISRGDNGVGRKRKAEVQLANRQGKVGPALATAATAARAGVSTVDDADMDVHNSSIVMGMDCNRMQRHRRSALWLAACGVLSAPTSCKVCWHAEAQLAALMLAGYEPAGQWDDPRVMAWLAQGTTAPQDLALQDLRRSLLPSYAVRVPLQHRAAATAACRSALISWALAAPLRAMLVAEGVASHYRLVEAPLTMALARTRINLKPPKAAHDLALSADTSDTGAAGPTGAAASKEDSSIHCIGDHTYGGLLLDEDACRAELSRMRTSTAACVHLISEYLRRPVDLSLPAAVDALCSREYLVRHAGGALTPELHLGVTVGRRPPWHAIFRCKAVTLPTPQRIRAVSVAQLLTSALATSVRAIALESLLAASSSVSVETAGSGGAVLLGPGGDGQLADQHRQPEQHKADTAISLGLQKAKEQTQTVVEGFVTSGHVSVTTNVTGVVDRGSGGGDCIGTCSGLARFALQRLGVEGRLGCVFNGDDDCASQSAYPAADGLVLLTELSSAPVPAPSVQQQYCTSHDAELYLQKILPLPVLFLDTATTTAVTPPSLDQEHRIPDPQGLRPGLLLELQGPSPCMALSFGAAAQAQANGSLTRCNIAVVATTDPLTRQPLRLALPASHVWCAKSCCGADQCLAAARAGQLLSMAMPQVLQCPAEEFLRPPAGWSLITVLYPYLHLAVLAHCSGDERLVEALYQPQPWAAVAASWQESQADQLRRLLPQLHSVPGGAASGDTNSGGGLVSPRPLELAARQVLSRALLGGCSHKELASLLGLTAGAGGGKLAAAALVSSFLAAFPGVARHREDLLVKAKKDGHVLLPSGQHLRMAVRQLNAGGVAAGAKLQRLLCRMQLSAAAAEVVRTAAALAWQRIGQESPVPTPQSPPLAPGQPALLISAPADAPVVWTPAASLVWCDEARATLCVSKQRQKGALREVQDAASAGVMTHLRLRVPLHVSIYHGGSLDLLRCQQYIPGAEED</sequence>
<dbReference type="PANTHER" id="PTHR10133:SF62">
    <property type="entry name" value="DNA POLYMERASE THETA"/>
    <property type="match status" value="1"/>
</dbReference>
<dbReference type="GO" id="GO:0003887">
    <property type="term" value="F:DNA-directed DNA polymerase activity"/>
    <property type="evidence" value="ECO:0007669"/>
    <property type="project" value="InterPro"/>
</dbReference>
<proteinExistence type="predicted"/>
<dbReference type="Proteomes" id="UP000722791">
    <property type="component" value="Unassembled WGS sequence"/>
</dbReference>
<reference evidence="2" key="1">
    <citation type="journal article" date="2021" name="Proc. Natl. Acad. Sci. U.S.A.">
        <title>Three genomes in the algal genus Volvox reveal the fate of a haploid sex-determining region after a transition to homothallism.</title>
        <authorList>
            <person name="Yamamoto K."/>
            <person name="Hamaji T."/>
            <person name="Kawai-Toyooka H."/>
            <person name="Matsuzaki R."/>
            <person name="Takahashi F."/>
            <person name="Nishimura Y."/>
            <person name="Kawachi M."/>
            <person name="Noguchi H."/>
            <person name="Minakuchi Y."/>
            <person name="Umen J.G."/>
            <person name="Toyoda A."/>
            <person name="Nozaki H."/>
        </authorList>
    </citation>
    <scope>NUCLEOTIDE SEQUENCE</scope>
    <source>
        <strain evidence="2">NIES-3785</strain>
    </source>
</reference>
<organism evidence="2 3">
    <name type="scientific">Volvox reticuliferus</name>
    <dbReference type="NCBI Taxonomy" id="1737510"/>
    <lineage>
        <taxon>Eukaryota</taxon>
        <taxon>Viridiplantae</taxon>
        <taxon>Chlorophyta</taxon>
        <taxon>core chlorophytes</taxon>
        <taxon>Chlorophyceae</taxon>
        <taxon>CS clade</taxon>
        <taxon>Chlamydomonadales</taxon>
        <taxon>Volvocaceae</taxon>
        <taxon>Volvox</taxon>
    </lineage>
</organism>
<dbReference type="InterPro" id="IPR048960">
    <property type="entry name" value="POLQ-like_helical"/>
</dbReference>
<evidence type="ECO:0000259" key="1">
    <source>
        <dbReference type="Pfam" id="PF21099"/>
    </source>
</evidence>
<dbReference type="SUPFAM" id="SSF158702">
    <property type="entry name" value="Sec63 N-terminal domain-like"/>
    <property type="match status" value="1"/>
</dbReference>
<dbReference type="Gene3D" id="3.30.420.10">
    <property type="entry name" value="Ribonuclease H-like superfamily/Ribonuclease H"/>
    <property type="match status" value="1"/>
</dbReference>
<dbReference type="GO" id="GO:0003676">
    <property type="term" value="F:nucleic acid binding"/>
    <property type="evidence" value="ECO:0007669"/>
    <property type="project" value="InterPro"/>
</dbReference>
<feature type="non-terminal residue" evidence="2">
    <location>
        <position position="1528"/>
    </location>
</feature>
<gene>
    <name evidence="2" type="ORF">Vretimale_8780</name>
</gene>